<evidence type="ECO:0000256" key="2">
    <source>
        <dbReference type="ARBA" id="ARBA00022448"/>
    </source>
</evidence>
<keyword evidence="7 8" id="KW-0472">Membrane</keyword>
<comment type="subcellular location">
    <subcellularLocation>
        <location evidence="1">Cell membrane</location>
        <topology evidence="1">Multi-pass membrane protein</topology>
    </subcellularLocation>
</comment>
<evidence type="ECO:0000256" key="5">
    <source>
        <dbReference type="ARBA" id="ARBA00022967"/>
    </source>
</evidence>
<proteinExistence type="predicted"/>
<keyword evidence="4 8" id="KW-0812">Transmembrane</keyword>
<dbReference type="InterPro" id="IPR032410">
    <property type="entry name" value="ABCB6_N"/>
</dbReference>
<dbReference type="PaxDb" id="121845-A0A3Q0IX07"/>
<feature type="transmembrane region" description="Helical" evidence="8">
    <location>
        <begin position="106"/>
        <end position="125"/>
    </location>
</feature>
<reference evidence="11" key="1">
    <citation type="submission" date="2025-08" db="UniProtKB">
        <authorList>
            <consortium name="RefSeq"/>
        </authorList>
    </citation>
    <scope>IDENTIFICATION</scope>
</reference>
<sequence>MLLIFANLTFVNLKRLDWWFSLKTLDDKIEMYIFVVYYVGSLTLFVLGLKAPGLTHTRNYYNLNGDSSSSQNNLESERLMHTGSTWAGAAKKIKTLAPFLWPKKSALLKLQVIICILLLIIARVINLFVPISYLACWLLHLQILIENSLSKEINLF</sequence>
<gene>
    <name evidence="11" type="primary">LOC103511105</name>
</gene>
<dbReference type="STRING" id="121845.A0A3Q0IX07"/>
<keyword evidence="2" id="KW-0813">Transport</keyword>
<dbReference type="KEGG" id="dci:103511105"/>
<evidence type="ECO:0000259" key="9">
    <source>
        <dbReference type="Pfam" id="PF16185"/>
    </source>
</evidence>
<name>A0A3Q0IX07_DIACI</name>
<dbReference type="GeneID" id="103511105"/>
<dbReference type="Gene3D" id="1.20.1560.10">
    <property type="entry name" value="ABC transporter type 1, transmembrane domain"/>
    <property type="match status" value="1"/>
</dbReference>
<dbReference type="Pfam" id="PF16185">
    <property type="entry name" value="MTABC_N"/>
    <property type="match status" value="1"/>
</dbReference>
<dbReference type="InterPro" id="IPR036640">
    <property type="entry name" value="ABC1_TM_sf"/>
</dbReference>
<evidence type="ECO:0000256" key="8">
    <source>
        <dbReference type="SAM" id="Phobius"/>
    </source>
</evidence>
<dbReference type="AlphaFoldDB" id="A0A3Q0IX07"/>
<evidence type="ECO:0000313" key="10">
    <source>
        <dbReference type="Proteomes" id="UP000079169"/>
    </source>
</evidence>
<dbReference type="GO" id="GO:0005524">
    <property type="term" value="F:ATP binding"/>
    <property type="evidence" value="ECO:0007669"/>
    <property type="project" value="InterPro"/>
</dbReference>
<evidence type="ECO:0000256" key="6">
    <source>
        <dbReference type="ARBA" id="ARBA00022989"/>
    </source>
</evidence>
<evidence type="ECO:0000256" key="3">
    <source>
        <dbReference type="ARBA" id="ARBA00022475"/>
    </source>
</evidence>
<evidence type="ECO:0000256" key="4">
    <source>
        <dbReference type="ARBA" id="ARBA00022692"/>
    </source>
</evidence>
<keyword evidence="5" id="KW-1278">Translocase</keyword>
<keyword evidence="6 8" id="KW-1133">Transmembrane helix</keyword>
<evidence type="ECO:0000256" key="7">
    <source>
        <dbReference type="ARBA" id="ARBA00023136"/>
    </source>
</evidence>
<evidence type="ECO:0000256" key="1">
    <source>
        <dbReference type="ARBA" id="ARBA00004651"/>
    </source>
</evidence>
<organism evidence="10 11">
    <name type="scientific">Diaphorina citri</name>
    <name type="common">Asian citrus psyllid</name>
    <dbReference type="NCBI Taxonomy" id="121845"/>
    <lineage>
        <taxon>Eukaryota</taxon>
        <taxon>Metazoa</taxon>
        <taxon>Ecdysozoa</taxon>
        <taxon>Arthropoda</taxon>
        <taxon>Hexapoda</taxon>
        <taxon>Insecta</taxon>
        <taxon>Pterygota</taxon>
        <taxon>Neoptera</taxon>
        <taxon>Paraneoptera</taxon>
        <taxon>Hemiptera</taxon>
        <taxon>Sternorrhyncha</taxon>
        <taxon>Psylloidea</taxon>
        <taxon>Psyllidae</taxon>
        <taxon>Diaphorininae</taxon>
        <taxon>Diaphorina</taxon>
    </lineage>
</organism>
<accession>A0A3Q0IX07</accession>
<dbReference type="Proteomes" id="UP000079169">
    <property type="component" value="Unplaced"/>
</dbReference>
<protein>
    <submittedName>
        <fullName evidence="11">ATP-binding cassette sub-family B member 6, mitochondrial-like</fullName>
    </submittedName>
</protein>
<dbReference type="GO" id="GO:0005886">
    <property type="term" value="C:plasma membrane"/>
    <property type="evidence" value="ECO:0007669"/>
    <property type="project" value="UniProtKB-SubCell"/>
</dbReference>
<feature type="transmembrane region" description="Helical" evidence="8">
    <location>
        <begin position="31"/>
        <end position="49"/>
    </location>
</feature>
<evidence type="ECO:0000313" key="11">
    <source>
        <dbReference type="RefSeq" id="XP_026680764.1"/>
    </source>
</evidence>
<dbReference type="RefSeq" id="XP_026680764.1">
    <property type="nucleotide sequence ID" value="XM_026824963.1"/>
</dbReference>
<keyword evidence="3" id="KW-1003">Cell membrane</keyword>
<feature type="domain" description="ATP-binding cassette sub-family B member 6 N-terminal five TM" evidence="9">
    <location>
        <begin position="1"/>
        <end position="102"/>
    </location>
</feature>
<keyword evidence="10" id="KW-1185">Reference proteome</keyword>